<keyword evidence="2" id="KW-1185">Reference proteome</keyword>
<reference evidence="1 2" key="1">
    <citation type="journal article" date="2010" name="Science">
        <title>Genomic analysis of organismal complexity in the multicellular green alga Volvox carteri.</title>
        <authorList>
            <person name="Prochnik S.E."/>
            <person name="Umen J."/>
            <person name="Nedelcu A.M."/>
            <person name="Hallmann A."/>
            <person name="Miller S.M."/>
            <person name="Nishii I."/>
            <person name="Ferris P."/>
            <person name="Kuo A."/>
            <person name="Mitros T."/>
            <person name="Fritz-Laylin L.K."/>
            <person name="Hellsten U."/>
            <person name="Chapman J."/>
            <person name="Simakov O."/>
            <person name="Rensing S.A."/>
            <person name="Terry A."/>
            <person name="Pangilinan J."/>
            <person name="Kapitonov V."/>
            <person name="Jurka J."/>
            <person name="Salamov A."/>
            <person name="Shapiro H."/>
            <person name="Schmutz J."/>
            <person name="Grimwood J."/>
            <person name="Lindquist E."/>
            <person name="Lucas S."/>
            <person name="Grigoriev I.V."/>
            <person name="Schmitt R."/>
            <person name="Kirk D."/>
            <person name="Rokhsar D.S."/>
        </authorList>
    </citation>
    <scope>NUCLEOTIDE SEQUENCE [LARGE SCALE GENOMIC DNA]</scope>
    <source>
        <strain evidence="2">f. Nagariensis / Eve</strain>
    </source>
</reference>
<dbReference type="KEGG" id="vcn:VOLCADRAFT_99806"/>
<dbReference type="GeneID" id="9628001"/>
<evidence type="ECO:0000313" key="1">
    <source>
        <dbReference type="EMBL" id="EFJ40378.1"/>
    </source>
</evidence>
<dbReference type="AlphaFoldDB" id="D8UIP7"/>
<name>D8UIP7_VOLCA</name>
<gene>
    <name evidence="1" type="ORF">VOLCADRAFT_99806</name>
</gene>
<dbReference type="InParanoid" id="D8UIP7"/>
<accession>D8UIP7</accession>
<sequence length="290" mass="32193">MRTKCIHGTLAVGQQVALTAQKPTRSCPQGCLYLCHHERDSGDVAAIQVVHVRVRNTADATDGASRVGRHGSVWRKLPLHYFTLPTQVKGVPAALMDNFPRTQTESSQRKFILLSHSGKFKQVLPSLCCCLHKHLVAAILTRSEVMHYSCVQGYFYLCHHEGDSGDVAAIQVVHVRMRNTADATDGASRVGRHGSVWRKLPLQYSTLPTQVKDVPAALMDNFPRTQTESSQRKFILLSHSGKFKQVLPSLCCCLHKRLVAAILTRSEVMHYSGVQVQVYVLGIRCIVACQ</sequence>
<dbReference type="Proteomes" id="UP000001058">
    <property type="component" value="Unassembled WGS sequence"/>
</dbReference>
<proteinExistence type="predicted"/>
<organism evidence="2">
    <name type="scientific">Volvox carteri f. nagariensis</name>
    <dbReference type="NCBI Taxonomy" id="3068"/>
    <lineage>
        <taxon>Eukaryota</taxon>
        <taxon>Viridiplantae</taxon>
        <taxon>Chlorophyta</taxon>
        <taxon>core chlorophytes</taxon>
        <taxon>Chlorophyceae</taxon>
        <taxon>CS clade</taxon>
        <taxon>Chlamydomonadales</taxon>
        <taxon>Volvocaceae</taxon>
        <taxon>Volvox</taxon>
    </lineage>
</organism>
<evidence type="ECO:0000313" key="2">
    <source>
        <dbReference type="Proteomes" id="UP000001058"/>
    </source>
</evidence>
<protein>
    <submittedName>
        <fullName evidence="1">Uncharacterized protein</fullName>
    </submittedName>
</protein>
<dbReference type="EMBL" id="GL378417">
    <property type="protein sequence ID" value="EFJ40378.1"/>
    <property type="molecule type" value="Genomic_DNA"/>
</dbReference>
<dbReference type="RefSeq" id="XP_002958529.1">
    <property type="nucleotide sequence ID" value="XM_002958483.1"/>
</dbReference>